<organism evidence="2 3">
    <name type="scientific">Marmota monax</name>
    <name type="common">Woodchuck</name>
    <dbReference type="NCBI Taxonomy" id="9995"/>
    <lineage>
        <taxon>Eukaryota</taxon>
        <taxon>Metazoa</taxon>
        <taxon>Chordata</taxon>
        <taxon>Craniata</taxon>
        <taxon>Vertebrata</taxon>
        <taxon>Euteleostomi</taxon>
        <taxon>Mammalia</taxon>
        <taxon>Eutheria</taxon>
        <taxon>Euarchontoglires</taxon>
        <taxon>Glires</taxon>
        <taxon>Rodentia</taxon>
        <taxon>Sciuromorpha</taxon>
        <taxon>Sciuridae</taxon>
        <taxon>Xerinae</taxon>
        <taxon>Marmotini</taxon>
        <taxon>Marmota</taxon>
    </lineage>
</organism>
<dbReference type="EMBL" id="CABDUW010003992">
    <property type="protein sequence ID" value="VTJ89990.1"/>
    <property type="molecule type" value="Genomic_DNA"/>
</dbReference>
<gene>
    <name evidence="1" type="ORF">GHT09_017879</name>
    <name evidence="2" type="ORF">MONAX_5E022675</name>
</gene>
<accession>A0A5E4D8E3</accession>
<evidence type="ECO:0000313" key="2">
    <source>
        <dbReference type="EMBL" id="VTJ89990.1"/>
    </source>
</evidence>
<name>A0A5E4D8E3_MARMO</name>
<sequence length="102" mass="11115">MRNSADSCDSETTVTSFVEDLVTPIAQDKPYFHESEEESLTPLQKGRAKAATVAECGTVENTGYVQSTCSPDDHIAESTKTEEDLSSAQTVELIEKQVVKVM</sequence>
<evidence type="ECO:0000313" key="1">
    <source>
        <dbReference type="EMBL" id="KAF7470820.1"/>
    </source>
</evidence>
<dbReference type="AlphaFoldDB" id="A0A5E4D8E3"/>
<dbReference type="Proteomes" id="UP000335636">
    <property type="component" value="Unassembled WGS sequence"/>
</dbReference>
<protein>
    <submittedName>
        <fullName evidence="2">Uncharacterized protein</fullName>
    </submittedName>
</protein>
<keyword evidence="3" id="KW-1185">Reference proteome</keyword>
<dbReference type="EMBL" id="WJEC01006962">
    <property type="protein sequence ID" value="KAF7470820.1"/>
    <property type="molecule type" value="Genomic_DNA"/>
</dbReference>
<proteinExistence type="predicted"/>
<reference evidence="1" key="2">
    <citation type="submission" date="2020-08" db="EMBL/GenBank/DDBJ databases">
        <authorList>
            <person name="Shumante A."/>
            <person name="Zimin A.V."/>
            <person name="Puiu D."/>
            <person name="Salzberg S.L."/>
        </authorList>
    </citation>
    <scope>NUCLEOTIDE SEQUENCE</scope>
    <source>
        <strain evidence="1">WC2-LM</strain>
        <tissue evidence="1">Liver</tissue>
    </source>
</reference>
<reference evidence="2 3" key="1">
    <citation type="submission" date="2019-04" db="EMBL/GenBank/DDBJ databases">
        <authorList>
            <person name="Alioto T."/>
            <person name="Alioto T."/>
        </authorList>
    </citation>
    <scope>NUCLEOTIDE SEQUENCE [LARGE SCALE GENOMIC DNA]</scope>
</reference>
<dbReference type="Proteomes" id="UP000662637">
    <property type="component" value="Unassembled WGS sequence"/>
</dbReference>
<evidence type="ECO:0000313" key="3">
    <source>
        <dbReference type="Proteomes" id="UP000335636"/>
    </source>
</evidence>